<gene>
    <name evidence="3" type="ORF">KK1_024795</name>
</gene>
<keyword evidence="4" id="KW-1185">Reference proteome</keyword>
<proteinExistence type="predicted"/>
<dbReference type="Gramene" id="C.cajan_23992.t">
    <property type="protein sequence ID" value="C.cajan_23992.t.cds1"/>
    <property type="gene ID" value="C.cajan_23992"/>
</dbReference>
<keyword evidence="2" id="KW-0732">Signal</keyword>
<evidence type="ECO:0000256" key="1">
    <source>
        <dbReference type="SAM" id="MobiDB-lite"/>
    </source>
</evidence>
<evidence type="ECO:0000256" key="2">
    <source>
        <dbReference type="SAM" id="SignalP"/>
    </source>
</evidence>
<organism evidence="3 4">
    <name type="scientific">Cajanus cajan</name>
    <name type="common">Pigeon pea</name>
    <name type="synonym">Cajanus indicus</name>
    <dbReference type="NCBI Taxonomy" id="3821"/>
    <lineage>
        <taxon>Eukaryota</taxon>
        <taxon>Viridiplantae</taxon>
        <taxon>Streptophyta</taxon>
        <taxon>Embryophyta</taxon>
        <taxon>Tracheophyta</taxon>
        <taxon>Spermatophyta</taxon>
        <taxon>Magnoliopsida</taxon>
        <taxon>eudicotyledons</taxon>
        <taxon>Gunneridae</taxon>
        <taxon>Pentapetalae</taxon>
        <taxon>rosids</taxon>
        <taxon>fabids</taxon>
        <taxon>Fabales</taxon>
        <taxon>Fabaceae</taxon>
        <taxon>Papilionoideae</taxon>
        <taxon>50 kb inversion clade</taxon>
        <taxon>NPAAA clade</taxon>
        <taxon>indigoferoid/millettioid clade</taxon>
        <taxon>Phaseoleae</taxon>
        <taxon>Cajanus</taxon>
    </lineage>
</organism>
<dbReference type="EMBL" id="KQ483414">
    <property type="protein sequence ID" value="KYP53413.1"/>
    <property type="molecule type" value="Genomic_DNA"/>
</dbReference>
<dbReference type="OMA" id="EPEWFID"/>
<name>A0A151SF48_CAJCA</name>
<dbReference type="AlphaFoldDB" id="A0A151SF48"/>
<accession>A0A151SF48</accession>
<feature type="region of interest" description="Disordered" evidence="1">
    <location>
        <begin position="65"/>
        <end position="103"/>
    </location>
</feature>
<protein>
    <recommendedName>
        <fullName evidence="5">Cell wall protein</fullName>
    </recommendedName>
</protein>
<dbReference type="OrthoDB" id="1931827at2759"/>
<feature type="chain" id="PRO_5007588495" description="Cell wall protein" evidence="2">
    <location>
        <begin position="28"/>
        <end position="128"/>
    </location>
</feature>
<evidence type="ECO:0008006" key="5">
    <source>
        <dbReference type="Google" id="ProtNLM"/>
    </source>
</evidence>
<reference evidence="3" key="1">
    <citation type="journal article" date="2012" name="Nat. Biotechnol.">
        <title>Draft genome sequence of pigeonpea (Cajanus cajan), an orphan legume crop of resource-poor farmers.</title>
        <authorList>
            <person name="Varshney R.K."/>
            <person name="Chen W."/>
            <person name="Li Y."/>
            <person name="Bharti A.K."/>
            <person name="Saxena R.K."/>
            <person name="Schlueter J.A."/>
            <person name="Donoghue M.T."/>
            <person name="Azam S."/>
            <person name="Fan G."/>
            <person name="Whaley A.M."/>
            <person name="Farmer A.D."/>
            <person name="Sheridan J."/>
            <person name="Iwata A."/>
            <person name="Tuteja R."/>
            <person name="Penmetsa R.V."/>
            <person name="Wu W."/>
            <person name="Upadhyaya H.D."/>
            <person name="Yang S.P."/>
            <person name="Shah T."/>
            <person name="Saxena K.B."/>
            <person name="Michael T."/>
            <person name="McCombie W.R."/>
            <person name="Yang B."/>
            <person name="Zhang G."/>
            <person name="Yang H."/>
            <person name="Wang J."/>
            <person name="Spillane C."/>
            <person name="Cook D.R."/>
            <person name="May G.D."/>
            <person name="Xu X."/>
            <person name="Jackson S.A."/>
        </authorList>
    </citation>
    <scope>NUCLEOTIDE SEQUENCE [LARGE SCALE GENOMIC DNA]</scope>
</reference>
<feature type="compositionally biased region" description="Low complexity" evidence="1">
    <location>
        <begin position="89"/>
        <end position="103"/>
    </location>
</feature>
<sequence>MAYKPSPFLALLLISTILLATTWQVSGRHISPKNSNTRDKKEPQFFSSSDGSVYIPGIGRVGYPPFSGFTPQNPDTGGSGGIGSGSTGGVSVPNPGFGVPNPGFGVPNPGFGVPSPASGGGLPTPVHL</sequence>
<dbReference type="Proteomes" id="UP000075243">
    <property type="component" value="Unassembled WGS sequence"/>
</dbReference>
<evidence type="ECO:0000313" key="4">
    <source>
        <dbReference type="Proteomes" id="UP000075243"/>
    </source>
</evidence>
<feature type="region of interest" description="Disordered" evidence="1">
    <location>
        <begin position="28"/>
        <end position="51"/>
    </location>
</feature>
<evidence type="ECO:0000313" key="3">
    <source>
        <dbReference type="EMBL" id="KYP53413.1"/>
    </source>
</evidence>
<feature type="signal peptide" evidence="2">
    <location>
        <begin position="1"/>
        <end position="27"/>
    </location>
</feature>
<dbReference type="PANTHER" id="PTHR36733:SF1">
    <property type="entry name" value="CELL WALL PROTEIN-RELATED"/>
    <property type="match status" value="1"/>
</dbReference>
<feature type="compositionally biased region" description="Gly residues" evidence="1">
    <location>
        <begin position="77"/>
        <end position="88"/>
    </location>
</feature>
<dbReference type="PANTHER" id="PTHR36733">
    <property type="entry name" value="CELL WALL PROTEIN-RELATED"/>
    <property type="match status" value="1"/>
</dbReference>
<feature type="region of interest" description="Disordered" evidence="1">
    <location>
        <begin position="109"/>
        <end position="128"/>
    </location>
</feature>
<dbReference type="InterPro" id="IPR034565">
    <property type="entry name" value="Put_cell_wall"/>
</dbReference>